<evidence type="ECO:0000256" key="4">
    <source>
        <dbReference type="ARBA" id="ARBA00022989"/>
    </source>
</evidence>
<evidence type="ECO:0000313" key="9">
    <source>
        <dbReference type="Proteomes" id="UP001317870"/>
    </source>
</evidence>
<feature type="transmembrane region" description="Helical" evidence="7">
    <location>
        <begin position="312"/>
        <end position="334"/>
    </location>
</feature>
<dbReference type="PANTHER" id="PTHR21716:SF64">
    <property type="entry name" value="AI-2 TRANSPORT PROTEIN TQSA"/>
    <property type="match status" value="1"/>
</dbReference>
<feature type="transmembrane region" description="Helical" evidence="7">
    <location>
        <begin position="49"/>
        <end position="66"/>
    </location>
</feature>
<organism evidence="8 9">
    <name type="scientific">Nocardia sputorum</name>
    <dbReference type="NCBI Taxonomy" id="2984338"/>
    <lineage>
        <taxon>Bacteria</taxon>
        <taxon>Bacillati</taxon>
        <taxon>Actinomycetota</taxon>
        <taxon>Actinomycetes</taxon>
        <taxon>Mycobacteriales</taxon>
        <taxon>Nocardiaceae</taxon>
        <taxon>Nocardia</taxon>
    </lineage>
</organism>
<feature type="transmembrane region" description="Helical" evidence="7">
    <location>
        <begin position="273"/>
        <end position="292"/>
    </location>
</feature>
<feature type="region of interest" description="Disordered" evidence="6">
    <location>
        <begin position="357"/>
        <end position="376"/>
    </location>
</feature>
<keyword evidence="9" id="KW-1185">Reference proteome</keyword>
<evidence type="ECO:0000313" key="8">
    <source>
        <dbReference type="EMBL" id="BDU01691.1"/>
    </source>
</evidence>
<dbReference type="InterPro" id="IPR002549">
    <property type="entry name" value="AI-2E-like"/>
</dbReference>
<protein>
    <submittedName>
        <fullName evidence="8">AI-2E family transporter</fullName>
    </submittedName>
</protein>
<evidence type="ECO:0000256" key="6">
    <source>
        <dbReference type="SAM" id="MobiDB-lite"/>
    </source>
</evidence>
<sequence>MASEMDDATPVGQRDGWSIPRGLIVLMAAAGAVVSIAGIKVFAGIVGPVFLALMLTVAVQPIHAWARRRGLPAWVGMALALAAVYAIVVGLLGVLVVSVAQLATELPGYAEEFDDLLGGVRASLADAGVGGDQIRDLLSGVDLRRLTTVLQSALTGLAGVLSDLVFVIVLLLFMAFDATSMGRRVEIVTEVRPDIAFAFETFASGTRRYLIVSTVFGFIVAVFDGLALWWLGVPLPLLWAVLSFITNFIPNIGFVVGLVPPALLALLEGGPTLVIWVIVVYSVINFVIQSLIQPKYVGDAVGLSVTVTFLALVFWTWVLGALGALLAIPLTLLLKAVLLDIDPATRWVSALISSAPANPGDETHRERADADGRTGR</sequence>
<name>A0ABM8D2U9_9NOCA</name>
<feature type="transmembrane region" description="Helical" evidence="7">
    <location>
        <begin position="237"/>
        <end position="266"/>
    </location>
</feature>
<reference evidence="8 9" key="1">
    <citation type="submission" date="2022-11" db="EMBL/GenBank/DDBJ databases">
        <title>Genome Sequencing of Nocardia sp. ON39_IFM12276 and assembly.</title>
        <authorList>
            <person name="Shimojima M."/>
            <person name="Toyokawa M."/>
            <person name="Uesaka K."/>
        </authorList>
    </citation>
    <scope>NUCLEOTIDE SEQUENCE [LARGE SCALE GENOMIC DNA]</scope>
    <source>
        <strain evidence="8 9">IFM 12276</strain>
    </source>
</reference>
<evidence type="ECO:0000256" key="2">
    <source>
        <dbReference type="ARBA" id="ARBA00009773"/>
    </source>
</evidence>
<evidence type="ECO:0000256" key="5">
    <source>
        <dbReference type="ARBA" id="ARBA00023136"/>
    </source>
</evidence>
<dbReference type="Proteomes" id="UP001317870">
    <property type="component" value="Chromosome"/>
</dbReference>
<keyword evidence="5 7" id="KW-0472">Membrane</keyword>
<dbReference type="PANTHER" id="PTHR21716">
    <property type="entry name" value="TRANSMEMBRANE PROTEIN"/>
    <property type="match status" value="1"/>
</dbReference>
<feature type="transmembrane region" description="Helical" evidence="7">
    <location>
        <begin position="153"/>
        <end position="176"/>
    </location>
</feature>
<proteinExistence type="inferred from homology"/>
<dbReference type="EMBL" id="AP026978">
    <property type="protein sequence ID" value="BDU01691.1"/>
    <property type="molecule type" value="Genomic_DNA"/>
</dbReference>
<keyword evidence="3 7" id="KW-0812">Transmembrane</keyword>
<feature type="transmembrane region" description="Helical" evidence="7">
    <location>
        <begin position="209"/>
        <end position="231"/>
    </location>
</feature>
<evidence type="ECO:0000256" key="3">
    <source>
        <dbReference type="ARBA" id="ARBA00022692"/>
    </source>
</evidence>
<evidence type="ECO:0000256" key="1">
    <source>
        <dbReference type="ARBA" id="ARBA00004141"/>
    </source>
</evidence>
<evidence type="ECO:0000256" key="7">
    <source>
        <dbReference type="SAM" id="Phobius"/>
    </source>
</evidence>
<comment type="subcellular location">
    <subcellularLocation>
        <location evidence="1">Membrane</location>
        <topology evidence="1">Multi-pass membrane protein</topology>
    </subcellularLocation>
</comment>
<accession>A0ABM8D2U9</accession>
<keyword evidence="4 7" id="KW-1133">Transmembrane helix</keyword>
<feature type="compositionally biased region" description="Basic and acidic residues" evidence="6">
    <location>
        <begin position="361"/>
        <end position="376"/>
    </location>
</feature>
<gene>
    <name evidence="8" type="ORF">IFM12276_47190</name>
</gene>
<feature type="transmembrane region" description="Helical" evidence="7">
    <location>
        <begin position="23"/>
        <end position="43"/>
    </location>
</feature>
<feature type="transmembrane region" description="Helical" evidence="7">
    <location>
        <begin position="78"/>
        <end position="103"/>
    </location>
</feature>
<comment type="similarity">
    <text evidence="2">Belongs to the autoinducer-2 exporter (AI-2E) (TC 2.A.86) family.</text>
</comment>
<dbReference type="Pfam" id="PF01594">
    <property type="entry name" value="AI-2E_transport"/>
    <property type="match status" value="1"/>
</dbReference>